<dbReference type="EMBL" id="JAAQWG010000062">
    <property type="protein sequence ID" value="NMY12569.1"/>
    <property type="molecule type" value="Genomic_DNA"/>
</dbReference>
<dbReference type="EMBL" id="JAEILD010000091">
    <property type="protein sequence ID" value="MBI6651006.1"/>
    <property type="molecule type" value="Genomic_DNA"/>
</dbReference>
<dbReference type="RefSeq" id="WP_046488034.1">
    <property type="nucleotide sequence ID" value="NZ_CP039631.3"/>
</dbReference>
<evidence type="ECO:0000313" key="3">
    <source>
        <dbReference type="EMBL" id="NMY12569.1"/>
    </source>
</evidence>
<dbReference type="Proteomes" id="UP000537729">
    <property type="component" value="Unassembled WGS sequence"/>
</dbReference>
<gene>
    <name evidence="4" type="ORF">E4167_04030</name>
    <name evidence="3" type="ORF">HBO38_29795</name>
    <name evidence="2" type="ORF">HBO43_29860</name>
    <name evidence="1" type="ORF">YA0849_18555</name>
</gene>
<reference evidence="4" key="3">
    <citation type="submission" date="2020-01" db="EMBL/GenBank/DDBJ databases">
        <title>Complete genome sequence of Pseudomonas veronii strain PVy, a versatile degrader capable of using multiple contaminants as sole carbon sources.</title>
        <authorList>
            <person name="Lopez-Echartea E."/>
            <person name="Ridl J."/>
            <person name="Pajer P."/>
            <person name="Strejcek M."/>
            <person name="Suman J."/>
            <person name="Uhlik O."/>
        </authorList>
    </citation>
    <scope>NUCLEOTIDE SEQUENCE</scope>
    <source>
        <strain evidence="4">Pvy</strain>
    </source>
</reference>
<evidence type="ECO:0000313" key="8">
    <source>
        <dbReference type="Proteomes" id="UP000614123"/>
    </source>
</evidence>
<proteinExistence type="predicted"/>
<evidence type="ECO:0000313" key="1">
    <source>
        <dbReference type="EMBL" id="MBI6651006.1"/>
    </source>
</evidence>
<dbReference type="EMBL" id="JAAQWE010000047">
    <property type="protein sequence ID" value="NMY00786.1"/>
    <property type="molecule type" value="Genomic_DNA"/>
</dbReference>
<dbReference type="AlphaFoldDB" id="A0A0R3A674"/>
<dbReference type="OrthoDB" id="7006103at2"/>
<organism evidence="2 7">
    <name type="scientific">Pseudomonas veronii</name>
    <dbReference type="NCBI Taxonomy" id="76761"/>
    <lineage>
        <taxon>Bacteria</taxon>
        <taxon>Pseudomonadati</taxon>
        <taxon>Pseudomonadota</taxon>
        <taxon>Gammaproteobacteria</taxon>
        <taxon>Pseudomonadales</taxon>
        <taxon>Pseudomonadaceae</taxon>
        <taxon>Pseudomonas</taxon>
    </lineage>
</organism>
<dbReference type="EMBL" id="CP039631">
    <property type="protein sequence ID" value="QCG64819.1"/>
    <property type="molecule type" value="Genomic_DNA"/>
</dbReference>
<evidence type="ECO:0000313" key="2">
    <source>
        <dbReference type="EMBL" id="NMY00786.1"/>
    </source>
</evidence>
<name>A0A0R3A674_PSEVE</name>
<evidence type="ECO:0000313" key="4">
    <source>
        <dbReference type="EMBL" id="QCG64819.1"/>
    </source>
</evidence>
<protein>
    <submittedName>
        <fullName evidence="2">Type III secretion protein</fullName>
    </submittedName>
</protein>
<reference evidence="5" key="1">
    <citation type="submission" date="2019-04" db="EMBL/GenBank/DDBJ databases">
        <title>Complete genome sequence of Pseudomonas veronii strain PVy, a versatile degrader capable of using multiple contaminants as sole carbon sources.</title>
        <authorList>
            <person name="Lopez-Echartea E."/>
            <person name="Ridl J."/>
            <person name="Pajer P."/>
            <person name="Strejcek M."/>
            <person name="Suman J."/>
            <person name="Uhlik O."/>
        </authorList>
    </citation>
    <scope>NUCLEOTIDE SEQUENCE [LARGE SCALE GENOMIC DNA]</scope>
    <source>
        <strain evidence="5">Pvy</strain>
    </source>
</reference>
<sequence>MNALLAECLKRGSGELRLFENNDEIILRHCSNSLLLSVQLTPLRPDKSLLLSWLRLGEVSLEHFPGALAQAPASGALWLMHCLHDKHDEQQLQLCLESLLNQRDTWRATVARLHRPAPRRNPTSLRSLLY</sequence>
<dbReference type="Proteomes" id="UP000614123">
    <property type="component" value="Unassembled WGS sequence"/>
</dbReference>
<evidence type="ECO:0000313" key="6">
    <source>
        <dbReference type="Proteomes" id="UP000537729"/>
    </source>
</evidence>
<evidence type="ECO:0000313" key="7">
    <source>
        <dbReference type="Proteomes" id="UP000552560"/>
    </source>
</evidence>
<reference evidence="1 8" key="4">
    <citation type="submission" date="2020-12" db="EMBL/GenBank/DDBJ databases">
        <title>Comparative genomic insights into the epidemiology and virulence of plant pathogenic Pseudomonads from Turkey.</title>
        <authorList>
            <person name="Dillon M."/>
            <person name="Ruiz-Bedoya T."/>
            <person name="Bendalovic-Torma C."/>
            <person name="Guttman K.M."/>
            <person name="Kwak H."/>
            <person name="Middleton M.A."/>
            <person name="Wang P.W."/>
            <person name="Horuz S."/>
            <person name="Aysan Y."/>
            <person name="Guttman D.S."/>
        </authorList>
    </citation>
    <scope>NUCLEOTIDE SEQUENCE [LARGE SCALE GENOMIC DNA]</scope>
    <source>
        <strain evidence="1 8">S4_EA_3a</strain>
    </source>
</reference>
<evidence type="ECO:0000313" key="5">
    <source>
        <dbReference type="Proteomes" id="UP000298274"/>
    </source>
</evidence>
<reference evidence="6 7" key="2">
    <citation type="journal article" date="2020" name="Front. Microbiol.">
        <title>Genetic Organization of the aprX-lipA2 Operon Affects the Proteolytic Potential of Pseudomonas Species in Milk.</title>
        <authorList>
            <person name="Maier C."/>
            <person name="Huptas C."/>
            <person name="von Neubeck M."/>
            <person name="Scherer S."/>
            <person name="Wenning M."/>
            <person name="Lucking G."/>
        </authorList>
    </citation>
    <scope>NUCLEOTIDE SEQUENCE [LARGE SCALE GENOMIC DNA]</scope>
    <source>
        <strain evidence="3 6">DSM 16272</strain>
        <strain evidence="2 7">WS 4671</strain>
    </source>
</reference>
<dbReference type="SUPFAM" id="SSF69635">
    <property type="entry name" value="Type III secretory system chaperone-like"/>
    <property type="match status" value="1"/>
</dbReference>
<dbReference type="Proteomes" id="UP000298274">
    <property type="component" value="Chromosome"/>
</dbReference>
<keyword evidence="8" id="KW-1185">Reference proteome</keyword>
<accession>A0A0R3A674</accession>
<dbReference type="Proteomes" id="UP000552560">
    <property type="component" value="Unassembled WGS sequence"/>
</dbReference>